<dbReference type="STRING" id="86630.A0A367K7G0"/>
<evidence type="ECO:0000313" key="3">
    <source>
        <dbReference type="Proteomes" id="UP000252139"/>
    </source>
</evidence>
<comment type="caution">
    <text evidence="2">The sequence shown here is derived from an EMBL/GenBank/DDBJ whole genome shotgun (WGS) entry which is preliminary data.</text>
</comment>
<sequence length="202" mass="23825">MSENQQATLVKLNVGGVLHLMYEVTLKKLLLFKNLLETEMQNNEKADSGEIFVDRCGKLFEHVLRYSRNGTMRLNKPDVELLEYLFEEAEFYQIEEMKKIDIELKKKENKEENLSFIPVDNYMQKFNCLTDIVHIKNFSDKYKARSIVECSTAVRKCIKNIPNHTDRCIYYDLDSDSYDNTISIPAKYYLVTLKKQLLSFTY</sequence>
<organism evidence="2 3">
    <name type="scientific">Rhizopus azygosporus</name>
    <name type="common">Rhizopus microsporus var. azygosporus</name>
    <dbReference type="NCBI Taxonomy" id="86630"/>
    <lineage>
        <taxon>Eukaryota</taxon>
        <taxon>Fungi</taxon>
        <taxon>Fungi incertae sedis</taxon>
        <taxon>Mucoromycota</taxon>
        <taxon>Mucoromycotina</taxon>
        <taxon>Mucoromycetes</taxon>
        <taxon>Mucorales</taxon>
        <taxon>Mucorineae</taxon>
        <taxon>Rhizopodaceae</taxon>
        <taxon>Rhizopus</taxon>
    </lineage>
</organism>
<dbReference type="Proteomes" id="UP000252139">
    <property type="component" value="Unassembled WGS sequence"/>
</dbReference>
<dbReference type="PANTHER" id="PTHR11145">
    <property type="entry name" value="BTB/POZ DOMAIN-CONTAINING ADAPTER FOR CUL3-MEDIATED RHOA DEGRADATION PROTEIN FAMILY MEMBER"/>
    <property type="match status" value="1"/>
</dbReference>
<feature type="domain" description="BTB" evidence="1">
    <location>
        <begin position="8"/>
        <end position="108"/>
    </location>
</feature>
<protein>
    <recommendedName>
        <fullName evidence="1">BTB domain-containing protein</fullName>
    </recommendedName>
</protein>
<gene>
    <name evidence="2" type="ORF">CU097_012132</name>
</gene>
<reference evidence="2 3" key="1">
    <citation type="journal article" date="2018" name="G3 (Bethesda)">
        <title>Phylogenetic and Phylogenomic Definition of Rhizopus Species.</title>
        <authorList>
            <person name="Gryganskyi A.P."/>
            <person name="Golan J."/>
            <person name="Dolatabadi S."/>
            <person name="Mondo S."/>
            <person name="Robb S."/>
            <person name="Idnurm A."/>
            <person name="Muszewska A."/>
            <person name="Steczkiewicz K."/>
            <person name="Masonjones S."/>
            <person name="Liao H.L."/>
            <person name="Gajdeczka M.T."/>
            <person name="Anike F."/>
            <person name="Vuek A."/>
            <person name="Anishchenko I.M."/>
            <person name="Voigt K."/>
            <person name="de Hoog G.S."/>
            <person name="Smith M.E."/>
            <person name="Heitman J."/>
            <person name="Vilgalys R."/>
            <person name="Stajich J.E."/>
        </authorList>
    </citation>
    <scope>NUCLEOTIDE SEQUENCE [LARGE SCALE GENOMIC DNA]</scope>
    <source>
        <strain evidence="2 3">CBS 357.93</strain>
    </source>
</reference>
<dbReference type="OrthoDB" id="2414723at2759"/>
<dbReference type="SMART" id="SM00225">
    <property type="entry name" value="BTB"/>
    <property type="match status" value="1"/>
</dbReference>
<dbReference type="InterPro" id="IPR045068">
    <property type="entry name" value="BACURD1-3"/>
</dbReference>
<dbReference type="EMBL" id="PJQL01000220">
    <property type="protein sequence ID" value="RCH98144.1"/>
    <property type="molecule type" value="Genomic_DNA"/>
</dbReference>
<dbReference type="Pfam" id="PF02214">
    <property type="entry name" value="BTB_2"/>
    <property type="match status" value="1"/>
</dbReference>
<keyword evidence="3" id="KW-1185">Reference proteome</keyword>
<dbReference type="PANTHER" id="PTHR11145:SF19">
    <property type="entry name" value="BTB DOMAIN-CONTAINING PROTEIN-RELATED"/>
    <property type="match status" value="1"/>
</dbReference>
<dbReference type="GO" id="GO:0051260">
    <property type="term" value="P:protein homooligomerization"/>
    <property type="evidence" value="ECO:0007669"/>
    <property type="project" value="InterPro"/>
</dbReference>
<proteinExistence type="predicted"/>
<dbReference type="AlphaFoldDB" id="A0A367K7G0"/>
<evidence type="ECO:0000313" key="2">
    <source>
        <dbReference type="EMBL" id="RCH98144.1"/>
    </source>
</evidence>
<dbReference type="InterPro" id="IPR000210">
    <property type="entry name" value="BTB/POZ_dom"/>
</dbReference>
<dbReference type="InterPro" id="IPR003131">
    <property type="entry name" value="T1-type_BTB"/>
</dbReference>
<dbReference type="InterPro" id="IPR011333">
    <property type="entry name" value="SKP1/BTB/POZ_sf"/>
</dbReference>
<evidence type="ECO:0000259" key="1">
    <source>
        <dbReference type="SMART" id="SM00225"/>
    </source>
</evidence>
<name>A0A367K7G0_RHIAZ</name>
<accession>A0A367K7G0</accession>
<dbReference type="SUPFAM" id="SSF54695">
    <property type="entry name" value="POZ domain"/>
    <property type="match status" value="1"/>
</dbReference>
<dbReference type="Gene3D" id="3.30.710.10">
    <property type="entry name" value="Potassium Channel Kv1.1, Chain A"/>
    <property type="match status" value="1"/>
</dbReference>